<feature type="domain" description="BPTI/Kunitz inhibitor" evidence="1">
    <location>
        <begin position="42"/>
        <end position="94"/>
    </location>
</feature>
<dbReference type="Proteomes" id="UP000053676">
    <property type="component" value="Unassembled WGS sequence"/>
</dbReference>
<reference evidence="3" key="1">
    <citation type="journal article" date="2014" name="Nat. Genet.">
        <title>Genome of the human hookworm Necator americanus.</title>
        <authorList>
            <person name="Tang Y.T."/>
            <person name="Gao X."/>
            <person name="Rosa B.A."/>
            <person name="Abubucker S."/>
            <person name="Hallsworth-Pepin K."/>
            <person name="Martin J."/>
            <person name="Tyagi R."/>
            <person name="Heizer E."/>
            <person name="Zhang X."/>
            <person name="Bhonagiri-Palsikar V."/>
            <person name="Minx P."/>
            <person name="Warren W.C."/>
            <person name="Wang Q."/>
            <person name="Zhan B."/>
            <person name="Hotez P.J."/>
            <person name="Sternberg P.W."/>
            <person name="Dougall A."/>
            <person name="Gaze S.T."/>
            <person name="Mulvenna J."/>
            <person name="Sotillo J."/>
            <person name="Ranganathan S."/>
            <person name="Rabelo E.M."/>
            <person name="Wilson R.K."/>
            <person name="Felgner P.L."/>
            <person name="Bethony J."/>
            <person name="Hawdon J.M."/>
            <person name="Gasser R.B."/>
            <person name="Loukas A."/>
            <person name="Mitreva M."/>
        </authorList>
    </citation>
    <scope>NUCLEOTIDE SEQUENCE [LARGE SCALE GENOMIC DNA]</scope>
</reference>
<dbReference type="InterPro" id="IPR036880">
    <property type="entry name" value="Kunitz_BPTI_sf"/>
</dbReference>
<dbReference type="PROSITE" id="PS50279">
    <property type="entry name" value="BPTI_KUNITZ_2"/>
    <property type="match status" value="1"/>
</dbReference>
<dbReference type="Pfam" id="PF00014">
    <property type="entry name" value="Kunitz_BPTI"/>
    <property type="match status" value="1"/>
</dbReference>
<dbReference type="KEGG" id="nai:NECAME_02047"/>
<dbReference type="GO" id="GO:0004867">
    <property type="term" value="F:serine-type endopeptidase inhibitor activity"/>
    <property type="evidence" value="ECO:0007669"/>
    <property type="project" value="InterPro"/>
</dbReference>
<dbReference type="OrthoDB" id="4473401at2759"/>
<dbReference type="Gene3D" id="4.10.410.10">
    <property type="entry name" value="Pancreatic trypsin inhibitor Kunitz domain"/>
    <property type="match status" value="1"/>
</dbReference>
<sequence>MYVNAISPAKIHDPGMRCNPSVAALQITIISILIVQGTSVNCHLPRDKGYSCEKPERVGFYYDTRLGVCQPMMFRGCGGNENRFDTAEKCKEQCKGSKSKANTTNSAKQGSIVQECKLLTDAKLSDMAKNCDNGCEVGYACNENNKCCPMKDVRLHFTDDIFHARTPERPEINSKTRKKQ</sequence>
<dbReference type="PANTHER" id="PTHR47248">
    <property type="entry name" value="PROTEIN CBG06772"/>
    <property type="match status" value="1"/>
</dbReference>
<evidence type="ECO:0000313" key="2">
    <source>
        <dbReference type="EMBL" id="ETN82310.1"/>
    </source>
</evidence>
<dbReference type="InterPro" id="IPR052861">
    <property type="entry name" value="BPTI/Kunitz_domain"/>
</dbReference>
<keyword evidence="3" id="KW-1185">Reference proteome</keyword>
<dbReference type="SMART" id="SM00131">
    <property type="entry name" value="KU"/>
    <property type="match status" value="1"/>
</dbReference>
<dbReference type="EMBL" id="KI658524">
    <property type="protein sequence ID" value="ETN82310.1"/>
    <property type="molecule type" value="Genomic_DNA"/>
</dbReference>
<evidence type="ECO:0000259" key="1">
    <source>
        <dbReference type="PROSITE" id="PS50279"/>
    </source>
</evidence>
<name>W2TJR3_NECAM</name>
<protein>
    <submittedName>
        <fullName evidence="2">Kunitz/Bovine pancreatic trypsin inhibitor domain protein</fullName>
    </submittedName>
</protein>
<proteinExistence type="predicted"/>
<dbReference type="SUPFAM" id="SSF57362">
    <property type="entry name" value="BPTI-like"/>
    <property type="match status" value="1"/>
</dbReference>
<dbReference type="CDD" id="cd00109">
    <property type="entry name" value="Kunitz-type"/>
    <property type="match status" value="1"/>
</dbReference>
<dbReference type="OMA" id="DIFHART"/>
<evidence type="ECO:0000313" key="3">
    <source>
        <dbReference type="Proteomes" id="UP000053676"/>
    </source>
</evidence>
<dbReference type="InterPro" id="IPR002223">
    <property type="entry name" value="Kunitz_BPTI"/>
</dbReference>
<organism evidence="2 3">
    <name type="scientific">Necator americanus</name>
    <name type="common">Human hookworm</name>
    <dbReference type="NCBI Taxonomy" id="51031"/>
    <lineage>
        <taxon>Eukaryota</taxon>
        <taxon>Metazoa</taxon>
        <taxon>Ecdysozoa</taxon>
        <taxon>Nematoda</taxon>
        <taxon>Chromadorea</taxon>
        <taxon>Rhabditida</taxon>
        <taxon>Rhabditina</taxon>
        <taxon>Rhabditomorpha</taxon>
        <taxon>Strongyloidea</taxon>
        <taxon>Ancylostomatidae</taxon>
        <taxon>Bunostominae</taxon>
        <taxon>Necator</taxon>
    </lineage>
</organism>
<gene>
    <name evidence="2" type="ORF">NECAME_02047</name>
</gene>
<accession>W2TJR3</accession>
<dbReference type="PANTHER" id="PTHR47248:SF8">
    <property type="entry name" value="BPTI_KUNITZ INHIBITOR DOMAIN-CONTAINING PROTEIN-RELATED"/>
    <property type="match status" value="1"/>
</dbReference>
<dbReference type="AlphaFoldDB" id="W2TJR3"/>